<sequence length="139" mass="15668">MESKYLFVLMALSAAGTCLVPVFGLLVRFQPQFTHGLDVHASNAEVNCYIVGTLYAGVFLICSLMLKTRDCLSKKRKESVDDITKRNERYKLPFAELESKEFVRAMDAMDRRTTVAPMHKKALELLTMFPGKAMTVSSH</sequence>
<organism evidence="2 3">
    <name type="scientific">Peronospora destructor</name>
    <dbReference type="NCBI Taxonomy" id="86335"/>
    <lineage>
        <taxon>Eukaryota</taxon>
        <taxon>Sar</taxon>
        <taxon>Stramenopiles</taxon>
        <taxon>Oomycota</taxon>
        <taxon>Peronosporomycetes</taxon>
        <taxon>Peronosporales</taxon>
        <taxon>Peronosporaceae</taxon>
        <taxon>Peronospora</taxon>
    </lineage>
</organism>
<evidence type="ECO:0000256" key="1">
    <source>
        <dbReference type="SAM" id="Phobius"/>
    </source>
</evidence>
<comment type="caution">
    <text evidence="2">The sequence shown here is derived from an EMBL/GenBank/DDBJ whole genome shotgun (WGS) entry which is preliminary data.</text>
</comment>
<keyword evidence="1" id="KW-0472">Membrane</keyword>
<evidence type="ECO:0000313" key="3">
    <source>
        <dbReference type="Proteomes" id="UP001162029"/>
    </source>
</evidence>
<reference evidence="2" key="1">
    <citation type="submission" date="2022-12" db="EMBL/GenBank/DDBJ databases">
        <authorList>
            <person name="Webb A."/>
        </authorList>
    </citation>
    <scope>NUCLEOTIDE SEQUENCE</scope>
    <source>
        <strain evidence="2">Pd1</strain>
    </source>
</reference>
<keyword evidence="3" id="KW-1185">Reference proteome</keyword>
<accession>A0AAV0U802</accession>
<proteinExistence type="predicted"/>
<dbReference type="Proteomes" id="UP001162029">
    <property type="component" value="Unassembled WGS sequence"/>
</dbReference>
<keyword evidence="1" id="KW-1133">Transmembrane helix</keyword>
<feature type="transmembrane region" description="Helical" evidence="1">
    <location>
        <begin position="49"/>
        <end position="66"/>
    </location>
</feature>
<feature type="transmembrane region" description="Helical" evidence="1">
    <location>
        <begin position="7"/>
        <end position="29"/>
    </location>
</feature>
<evidence type="ECO:0000313" key="2">
    <source>
        <dbReference type="EMBL" id="CAI5732015.1"/>
    </source>
</evidence>
<name>A0AAV0U802_9STRA</name>
<keyword evidence="1" id="KW-0812">Transmembrane</keyword>
<dbReference type="AlphaFoldDB" id="A0AAV0U802"/>
<gene>
    <name evidence="2" type="ORF">PDE001_LOCUS4976</name>
</gene>
<protein>
    <submittedName>
        <fullName evidence="2">Uncharacterized protein</fullName>
    </submittedName>
</protein>
<dbReference type="EMBL" id="CANTFM010000934">
    <property type="protein sequence ID" value="CAI5732015.1"/>
    <property type="molecule type" value="Genomic_DNA"/>
</dbReference>